<gene>
    <name evidence="6" type="ORF">U3653_00875</name>
</gene>
<organism evidence="6 7">
    <name type="scientific">Nocardia implantans</name>
    <dbReference type="NCBI Taxonomy" id="3108168"/>
    <lineage>
        <taxon>Bacteria</taxon>
        <taxon>Bacillati</taxon>
        <taxon>Actinomycetota</taxon>
        <taxon>Actinomycetes</taxon>
        <taxon>Mycobacteriales</taxon>
        <taxon>Nocardiaceae</taxon>
        <taxon>Nocardia</taxon>
    </lineage>
</organism>
<name>A0ABU6AM66_9NOCA</name>
<proteinExistence type="predicted"/>
<dbReference type="RefSeq" id="WP_323124681.1">
    <property type="nucleotide sequence ID" value="NZ_JAYESH010000022.1"/>
</dbReference>
<dbReference type="EMBL" id="JAYKYQ010000001">
    <property type="protein sequence ID" value="MEB3508563.1"/>
    <property type="molecule type" value="Genomic_DNA"/>
</dbReference>
<reference evidence="6 7" key="1">
    <citation type="submission" date="2023-12" db="EMBL/GenBank/DDBJ databases">
        <title>novel species in genus Nocarida.</title>
        <authorList>
            <person name="Li Z."/>
        </authorList>
    </citation>
    <scope>NUCLEOTIDE SEQUENCE [LARGE SCALE GENOMIC DNA]</scope>
    <source>
        <strain evidence="6 7">CDC186</strain>
    </source>
</reference>
<evidence type="ECO:0000313" key="6">
    <source>
        <dbReference type="EMBL" id="MEB3508563.1"/>
    </source>
</evidence>
<evidence type="ECO:0000313" key="7">
    <source>
        <dbReference type="Proteomes" id="UP001348098"/>
    </source>
</evidence>
<evidence type="ECO:0000256" key="2">
    <source>
        <dbReference type="ARBA" id="ARBA00022692"/>
    </source>
</evidence>
<keyword evidence="2 5" id="KW-0812">Transmembrane</keyword>
<evidence type="ECO:0000256" key="4">
    <source>
        <dbReference type="ARBA" id="ARBA00023136"/>
    </source>
</evidence>
<feature type="transmembrane region" description="Helical" evidence="5">
    <location>
        <begin position="30"/>
        <end position="53"/>
    </location>
</feature>
<protein>
    <submittedName>
        <fullName evidence="6">DoxX family protein</fullName>
    </submittedName>
</protein>
<evidence type="ECO:0000256" key="3">
    <source>
        <dbReference type="ARBA" id="ARBA00022989"/>
    </source>
</evidence>
<feature type="transmembrane region" description="Helical" evidence="5">
    <location>
        <begin position="130"/>
        <end position="149"/>
    </location>
</feature>
<comment type="subcellular location">
    <subcellularLocation>
        <location evidence="1">Membrane</location>
        <topology evidence="1">Multi-pass membrane protein</topology>
    </subcellularLocation>
</comment>
<accession>A0ABU6AM66</accession>
<sequence>MIWVTGLSQRSLARCLLADTSETEEIPMNIALWIATALLAALALFGGITKAFVPREKLAASPGGEWTASAGDGFVKGLGVLQILAAVGLTLPAVLGIAPVMVPVTAVCWVGLMVGAMITHGRLGEYKFVVLNSVYLAVAVFIAWGRFALEPFTS</sequence>
<keyword evidence="3 5" id="KW-1133">Transmembrane helix</keyword>
<keyword evidence="7" id="KW-1185">Reference proteome</keyword>
<evidence type="ECO:0000256" key="1">
    <source>
        <dbReference type="ARBA" id="ARBA00004141"/>
    </source>
</evidence>
<dbReference type="Proteomes" id="UP001348098">
    <property type="component" value="Unassembled WGS sequence"/>
</dbReference>
<comment type="caution">
    <text evidence="6">The sequence shown here is derived from an EMBL/GenBank/DDBJ whole genome shotgun (WGS) entry which is preliminary data.</text>
</comment>
<feature type="transmembrane region" description="Helical" evidence="5">
    <location>
        <begin position="100"/>
        <end position="118"/>
    </location>
</feature>
<evidence type="ECO:0000256" key="5">
    <source>
        <dbReference type="SAM" id="Phobius"/>
    </source>
</evidence>
<keyword evidence="4 5" id="KW-0472">Membrane</keyword>
<dbReference type="InterPro" id="IPR032808">
    <property type="entry name" value="DoxX"/>
</dbReference>
<dbReference type="Pfam" id="PF13564">
    <property type="entry name" value="DoxX_2"/>
    <property type="match status" value="1"/>
</dbReference>